<evidence type="ECO:0000256" key="1">
    <source>
        <dbReference type="SAM" id="Coils"/>
    </source>
</evidence>
<dbReference type="EMBL" id="ATCN01000195">
    <property type="protein sequence ID" value="EPR79578.1"/>
    <property type="molecule type" value="Genomic_DNA"/>
</dbReference>
<evidence type="ECO:0000313" key="3">
    <source>
        <dbReference type="EMBL" id="EPR79578.1"/>
    </source>
</evidence>
<dbReference type="InParanoid" id="S7XUJ8"/>
<name>S7XUJ8_SPRLO</name>
<dbReference type="Proteomes" id="UP000014978">
    <property type="component" value="Unassembled WGS sequence"/>
</dbReference>
<gene>
    <name evidence="3" type="ORF">SLOPH_1739</name>
</gene>
<organism evidence="3 4">
    <name type="scientific">Spraguea lophii (strain 42_110)</name>
    <name type="common">Microsporidian parasite</name>
    <dbReference type="NCBI Taxonomy" id="1358809"/>
    <lineage>
        <taxon>Eukaryota</taxon>
        <taxon>Fungi</taxon>
        <taxon>Fungi incertae sedis</taxon>
        <taxon>Microsporidia</taxon>
        <taxon>Spragueidae</taxon>
        <taxon>Spraguea</taxon>
    </lineage>
</organism>
<keyword evidence="4" id="KW-1185">Reference proteome</keyword>
<feature type="signal peptide" evidence="2">
    <location>
        <begin position="1"/>
        <end position="18"/>
    </location>
</feature>
<feature type="chain" id="PRO_5004546859" evidence="2">
    <location>
        <begin position="19"/>
        <end position="429"/>
    </location>
</feature>
<accession>S7XUJ8</accession>
<reference evidence="4" key="1">
    <citation type="journal article" date="2013" name="PLoS Genet.">
        <title>The genome of Spraguea lophii and the basis of host-microsporidian interactions.</title>
        <authorList>
            <person name="Campbell S.E."/>
            <person name="Williams T.A."/>
            <person name="Yousuf A."/>
            <person name="Soanes D.M."/>
            <person name="Paszkiewicz K.H."/>
            <person name="Williams B.A.P."/>
        </authorList>
    </citation>
    <scope>NUCLEOTIDE SEQUENCE [LARGE SCALE GENOMIC DNA]</scope>
    <source>
        <strain evidence="4">42_110</strain>
    </source>
</reference>
<keyword evidence="2" id="KW-0732">Signal</keyword>
<feature type="coiled-coil region" evidence="1">
    <location>
        <begin position="267"/>
        <end position="337"/>
    </location>
</feature>
<dbReference type="OrthoDB" id="2192420at2759"/>
<dbReference type="VEuPathDB" id="MicrosporidiaDB:SLOPH_1739"/>
<sequence>MLLFIGAFYCLRLLKLYGTDSYLTKDNDIIILSNTLQPPSQYVVVKNRKLYFFVNNLYYTLGMTGADIKVRLKEVGVSKPLHMEKNVKTLDLFGLASKNAEGGEQKLSSWRPKKHSREHRINNEMSHRENVSKHNDKMAIKEFENLKENERHHSNNVKEKKVEHKHHNDVVEANPKEEIFPSKDKEYKRDDFYENFGREKKERSFNSYKYHIESDSSTIDSILYHDVEVDEQNDNTIKLKMDNHCVTFYNNEFIFAPCIKSKNQKFKIVKEEEIKNQEKGNKILEEKLNALLKNIENQLKNSKVGDTKNNEIEEKEVKNYNDDMKEYKIEKNKEAIKIPENRYDNKQNIIKQPVNHIPHQMINTSPIIHPNPSIANKIPINTSIPPYPVTPNQPIPYVPPYDNEKRSDDILSQFRDAFSDERIRRVLAI</sequence>
<dbReference type="OMA" id="NNEMSHR"/>
<keyword evidence="1" id="KW-0175">Coiled coil</keyword>
<proteinExistence type="predicted"/>
<evidence type="ECO:0000313" key="4">
    <source>
        <dbReference type="Proteomes" id="UP000014978"/>
    </source>
</evidence>
<dbReference type="AlphaFoldDB" id="S7XUJ8"/>
<protein>
    <submittedName>
        <fullName evidence="3">Uncharacterized protein</fullName>
    </submittedName>
</protein>
<comment type="caution">
    <text evidence="3">The sequence shown here is derived from an EMBL/GenBank/DDBJ whole genome shotgun (WGS) entry which is preliminary data.</text>
</comment>
<evidence type="ECO:0000256" key="2">
    <source>
        <dbReference type="SAM" id="SignalP"/>
    </source>
</evidence>
<dbReference type="HOGENOM" id="CLU_639640_0_0_1"/>